<organism evidence="1 2">
    <name type="scientific">Tumebacillus avium</name>
    <dbReference type="NCBI Taxonomy" id="1903704"/>
    <lineage>
        <taxon>Bacteria</taxon>
        <taxon>Bacillati</taxon>
        <taxon>Bacillota</taxon>
        <taxon>Bacilli</taxon>
        <taxon>Bacillales</taxon>
        <taxon>Alicyclobacillaceae</taxon>
        <taxon>Tumebacillus</taxon>
    </lineage>
</organism>
<protein>
    <submittedName>
        <fullName evidence="1">Uncharacterized protein</fullName>
    </submittedName>
</protein>
<dbReference type="InterPro" id="IPR032580">
    <property type="entry name" value="SatD"/>
</dbReference>
<dbReference type="EMBL" id="CP021434">
    <property type="protein sequence ID" value="ARU61557.1"/>
    <property type="molecule type" value="Genomic_DNA"/>
</dbReference>
<evidence type="ECO:0000313" key="2">
    <source>
        <dbReference type="Proteomes" id="UP000195437"/>
    </source>
</evidence>
<accession>A0A1Y0IM28</accession>
<dbReference type="KEGG" id="tum:CBW65_11450"/>
<gene>
    <name evidence="1" type="ORF">CBW65_11450</name>
</gene>
<dbReference type="AlphaFoldDB" id="A0A1Y0IM28"/>
<sequence>MYLFGRQYCIGMEVWKVENYCAMIFDIQGSKKLSNRSEVQFELIDTINDFNNKHKDFLVSDFNISVGDEWQGLLKDKKYYPIVQNFFAEKLSVPFYTGVGVGPLTVFSSSLPVNQLDGPCFHKAREALELAKSKKYKEVLLN</sequence>
<keyword evidence="2" id="KW-1185">Reference proteome</keyword>
<name>A0A1Y0IM28_9BACL</name>
<reference evidence="2" key="1">
    <citation type="submission" date="2017-05" db="EMBL/GenBank/DDBJ databases">
        <authorList>
            <person name="Sung H."/>
        </authorList>
    </citation>
    <scope>NUCLEOTIDE SEQUENCE [LARGE SCALE GENOMIC DNA]</scope>
    <source>
        <strain evidence="2">AR23208</strain>
    </source>
</reference>
<dbReference type="Pfam" id="PF16264">
    <property type="entry name" value="SatD"/>
    <property type="match status" value="1"/>
</dbReference>
<dbReference type="Proteomes" id="UP000195437">
    <property type="component" value="Chromosome"/>
</dbReference>
<proteinExistence type="predicted"/>
<evidence type="ECO:0000313" key="1">
    <source>
        <dbReference type="EMBL" id="ARU61557.1"/>
    </source>
</evidence>